<dbReference type="SUPFAM" id="SSF51735">
    <property type="entry name" value="NAD(P)-binding Rossmann-fold domains"/>
    <property type="match status" value="1"/>
</dbReference>
<dbReference type="PROSITE" id="PS00061">
    <property type="entry name" value="ADH_SHORT"/>
    <property type="match status" value="1"/>
</dbReference>
<reference evidence="4 5" key="1">
    <citation type="submission" date="2013-03" db="EMBL/GenBank/DDBJ databases">
        <authorList>
            <person name="Le V."/>
        </authorList>
    </citation>
    <scope>NUCLEOTIDE SEQUENCE [LARGE SCALE GENOMIC DNA]</scope>
    <source>
        <strain evidence="4 5">BiD32</strain>
    </source>
</reference>
<dbReference type="Gene3D" id="3.40.50.720">
    <property type="entry name" value="NAD(P)-binding Rossmann-like Domain"/>
    <property type="match status" value="1"/>
</dbReference>
<evidence type="ECO:0000313" key="5">
    <source>
        <dbReference type="Proteomes" id="UP000013201"/>
    </source>
</evidence>
<dbReference type="Proteomes" id="UP000013201">
    <property type="component" value="Unassembled WGS sequence"/>
</dbReference>
<name>N1MUN8_9SPHN</name>
<dbReference type="EMBL" id="CAVK010000170">
    <property type="protein sequence ID" value="CCW19063.1"/>
    <property type="molecule type" value="Genomic_DNA"/>
</dbReference>
<evidence type="ECO:0000256" key="3">
    <source>
        <dbReference type="RuleBase" id="RU000363"/>
    </source>
</evidence>
<dbReference type="InterPro" id="IPR036291">
    <property type="entry name" value="NAD(P)-bd_dom_sf"/>
</dbReference>
<organism evidence="4 5">
    <name type="scientific">Sphingobium indicum BiD32</name>
    <dbReference type="NCBI Taxonomy" id="1301087"/>
    <lineage>
        <taxon>Bacteria</taxon>
        <taxon>Pseudomonadati</taxon>
        <taxon>Pseudomonadota</taxon>
        <taxon>Alphaproteobacteria</taxon>
        <taxon>Sphingomonadales</taxon>
        <taxon>Sphingomonadaceae</taxon>
        <taxon>Sphingobium</taxon>
    </lineage>
</organism>
<comment type="caution">
    <text evidence="4">The sequence shown here is derived from an EMBL/GenBank/DDBJ whole genome shotgun (WGS) entry which is preliminary data.</text>
</comment>
<dbReference type="InterPro" id="IPR002347">
    <property type="entry name" value="SDR_fam"/>
</dbReference>
<dbReference type="PANTHER" id="PTHR44169:SF6">
    <property type="entry name" value="NADPH-DEPENDENT 1-ACYLDIHYDROXYACETONE PHOSPHATE REDUCTASE"/>
    <property type="match status" value="1"/>
</dbReference>
<proteinExistence type="inferred from homology"/>
<sequence>MDIKGCTALVTGANRGLGKAYVDALFAHGAAKVYAGARDPATVADSRATPLQLDVTSSEQIARAVSACPDVTLLINNAGAMLATPIIAPNAEAALRAEMEVNVFGVLRMANAFAPVLARNGGGAIANMLSVVSWYVYPFNATYCATKHAALAVTNALRVQLKGQGTQVSGVYAGFIDTDMAAAVEAEKTPPAQVAERTLEGIIHGLDHVYSDVAAEDLWAIASSSPAQLEAMCQALWDAGPPTWAV</sequence>
<protein>
    <submittedName>
        <fullName evidence="4">Oxidoreductase</fullName>
    </submittedName>
</protein>
<evidence type="ECO:0000256" key="1">
    <source>
        <dbReference type="ARBA" id="ARBA00006484"/>
    </source>
</evidence>
<gene>
    <name evidence="4" type="ORF">EBBID32_34250</name>
</gene>
<evidence type="ECO:0000313" key="4">
    <source>
        <dbReference type="EMBL" id="CCW19063.1"/>
    </source>
</evidence>
<dbReference type="RefSeq" id="WP_006961643.1">
    <property type="nucleotide sequence ID" value="NZ_CAVK010000170.1"/>
</dbReference>
<keyword evidence="2" id="KW-0560">Oxidoreductase</keyword>
<keyword evidence="5" id="KW-1185">Reference proteome</keyword>
<dbReference type="OrthoDB" id="9789398at2"/>
<dbReference type="PANTHER" id="PTHR44169">
    <property type="entry name" value="NADPH-DEPENDENT 1-ACYLDIHYDROXYACETONE PHOSPHATE REDUCTASE"/>
    <property type="match status" value="1"/>
</dbReference>
<accession>N1MUN8</accession>
<comment type="similarity">
    <text evidence="1 3">Belongs to the short-chain dehydrogenases/reductases (SDR) family.</text>
</comment>
<reference evidence="5" key="2">
    <citation type="submission" date="2013-04" db="EMBL/GenBank/DDBJ databases">
        <title>Bisphenol A degrading Sphingobium sp. strain BiD32.</title>
        <authorList>
            <person name="Nielsen J.L."/>
            <person name="Zhou N.A."/>
            <person name="Kjeldal H."/>
        </authorList>
    </citation>
    <scope>NUCLEOTIDE SEQUENCE [LARGE SCALE GENOMIC DNA]</scope>
    <source>
        <strain evidence="5">BiD32</strain>
    </source>
</reference>
<evidence type="ECO:0000256" key="2">
    <source>
        <dbReference type="ARBA" id="ARBA00023002"/>
    </source>
</evidence>
<dbReference type="AlphaFoldDB" id="N1MUN8"/>
<dbReference type="Pfam" id="PF00106">
    <property type="entry name" value="adh_short"/>
    <property type="match status" value="1"/>
</dbReference>
<dbReference type="InterPro" id="IPR020904">
    <property type="entry name" value="Sc_DH/Rdtase_CS"/>
</dbReference>
<dbReference type="PRINTS" id="PR00081">
    <property type="entry name" value="GDHRDH"/>
</dbReference>
<dbReference type="GO" id="GO:0016491">
    <property type="term" value="F:oxidoreductase activity"/>
    <property type="evidence" value="ECO:0007669"/>
    <property type="project" value="UniProtKB-KW"/>
</dbReference>
<dbReference type="PRINTS" id="PR00080">
    <property type="entry name" value="SDRFAMILY"/>
</dbReference>